<dbReference type="RefSeq" id="WP_378401020.1">
    <property type="nucleotide sequence ID" value="NZ_JBHTCS010000002.1"/>
</dbReference>
<dbReference type="Proteomes" id="UP001596484">
    <property type="component" value="Unassembled WGS sequence"/>
</dbReference>
<accession>A0ABW2RS94</accession>
<dbReference type="EMBL" id="JBHTCS010000002">
    <property type="protein sequence ID" value="MFC7446647.1"/>
    <property type="molecule type" value="Genomic_DNA"/>
</dbReference>
<sequence length="50" mass="5096">MVVAVGVIVWAVLSVPIAVLIGRIIARADAAEAAKRRRAGADGGPLTTSR</sequence>
<organism evidence="2 3">
    <name type="scientific">Rhodococcus daqingensis</name>
    <dbReference type="NCBI Taxonomy" id="2479363"/>
    <lineage>
        <taxon>Bacteria</taxon>
        <taxon>Bacillati</taxon>
        <taxon>Actinomycetota</taxon>
        <taxon>Actinomycetes</taxon>
        <taxon>Mycobacteriales</taxon>
        <taxon>Nocardiaceae</taxon>
        <taxon>Rhodococcus</taxon>
    </lineage>
</organism>
<evidence type="ECO:0000313" key="2">
    <source>
        <dbReference type="EMBL" id="MFC7446647.1"/>
    </source>
</evidence>
<proteinExistence type="predicted"/>
<reference evidence="3" key="1">
    <citation type="journal article" date="2019" name="Int. J. Syst. Evol. Microbiol.">
        <title>The Global Catalogue of Microorganisms (GCM) 10K type strain sequencing project: providing services to taxonomists for standard genome sequencing and annotation.</title>
        <authorList>
            <consortium name="The Broad Institute Genomics Platform"/>
            <consortium name="The Broad Institute Genome Sequencing Center for Infectious Disease"/>
            <person name="Wu L."/>
            <person name="Ma J."/>
        </authorList>
    </citation>
    <scope>NUCLEOTIDE SEQUENCE [LARGE SCALE GENOMIC DNA]</scope>
    <source>
        <strain evidence="3">ICMP 19430</strain>
    </source>
</reference>
<protein>
    <submittedName>
        <fullName evidence="2">Uncharacterized protein</fullName>
    </submittedName>
</protein>
<keyword evidence="1" id="KW-1133">Transmembrane helix</keyword>
<keyword evidence="1" id="KW-0812">Transmembrane</keyword>
<keyword evidence="1" id="KW-0472">Membrane</keyword>
<feature type="transmembrane region" description="Helical" evidence="1">
    <location>
        <begin position="6"/>
        <end position="26"/>
    </location>
</feature>
<evidence type="ECO:0000313" key="3">
    <source>
        <dbReference type="Proteomes" id="UP001596484"/>
    </source>
</evidence>
<keyword evidence="3" id="KW-1185">Reference proteome</keyword>
<gene>
    <name evidence="2" type="ORF">ACFQS9_01965</name>
</gene>
<comment type="caution">
    <text evidence="2">The sequence shown here is derived from an EMBL/GenBank/DDBJ whole genome shotgun (WGS) entry which is preliminary data.</text>
</comment>
<name>A0ABW2RS94_9NOCA</name>
<evidence type="ECO:0000256" key="1">
    <source>
        <dbReference type="SAM" id="Phobius"/>
    </source>
</evidence>